<comment type="caution">
    <text evidence="1">The sequence shown here is derived from an EMBL/GenBank/DDBJ whole genome shotgun (WGS) entry which is preliminary data.</text>
</comment>
<dbReference type="Proteomes" id="UP000076580">
    <property type="component" value="Chromosome 01"/>
</dbReference>
<accession>A0A151GPM3</accession>
<dbReference type="EMBL" id="LAYC01000001">
    <property type="protein sequence ID" value="KYK59043.1"/>
    <property type="molecule type" value="Genomic_DNA"/>
</dbReference>
<evidence type="ECO:0000313" key="1">
    <source>
        <dbReference type="EMBL" id="KYK59043.1"/>
    </source>
</evidence>
<evidence type="ECO:0000313" key="2">
    <source>
        <dbReference type="Proteomes" id="UP000076580"/>
    </source>
</evidence>
<dbReference type="InParanoid" id="A0A151GPM3"/>
<reference evidence="1 2" key="1">
    <citation type="journal article" date="2016" name="Sci. Rep.">
        <title>Insights into Adaptations to a Near-Obligate Nematode Endoparasitic Lifestyle from the Finished Genome of Drechmeria coniospora.</title>
        <authorList>
            <person name="Zhang L."/>
            <person name="Zhou Z."/>
            <person name="Guo Q."/>
            <person name="Fokkens L."/>
            <person name="Miskei M."/>
            <person name="Pocsi I."/>
            <person name="Zhang W."/>
            <person name="Chen M."/>
            <person name="Wang L."/>
            <person name="Sun Y."/>
            <person name="Donzelli B.G."/>
            <person name="Gibson D.M."/>
            <person name="Nelson D.R."/>
            <person name="Luo J.G."/>
            <person name="Rep M."/>
            <person name="Liu H."/>
            <person name="Yang S."/>
            <person name="Wang J."/>
            <person name="Krasnoff S.B."/>
            <person name="Xu Y."/>
            <person name="Molnar I."/>
            <person name="Lin M."/>
        </authorList>
    </citation>
    <scope>NUCLEOTIDE SEQUENCE [LARGE SCALE GENOMIC DNA]</scope>
    <source>
        <strain evidence="1 2">ARSEF 6962</strain>
    </source>
</reference>
<sequence length="104" mass="11105">MLAGKSLWPAQLIDGWGAHVGGHAARQWAGHVLGRCKTCSDCTTSLSFAGAAPRYPCARAREPADGNEQATVPEMLAADFGTDTASAEVRRRPRILFVPRRGEA</sequence>
<dbReference type="GeneID" id="63712813"/>
<gene>
    <name evidence="1" type="ORF">DCS_00170</name>
</gene>
<protein>
    <submittedName>
        <fullName evidence="1">Uncharacterized protein</fullName>
    </submittedName>
</protein>
<proteinExistence type="predicted"/>
<dbReference type="RefSeq" id="XP_040658395.1">
    <property type="nucleotide sequence ID" value="XM_040797512.1"/>
</dbReference>
<keyword evidence="2" id="KW-1185">Reference proteome</keyword>
<organism evidence="1 2">
    <name type="scientific">Drechmeria coniospora</name>
    <name type="common">Nematophagous fungus</name>
    <name type="synonym">Meria coniospora</name>
    <dbReference type="NCBI Taxonomy" id="98403"/>
    <lineage>
        <taxon>Eukaryota</taxon>
        <taxon>Fungi</taxon>
        <taxon>Dikarya</taxon>
        <taxon>Ascomycota</taxon>
        <taxon>Pezizomycotina</taxon>
        <taxon>Sordariomycetes</taxon>
        <taxon>Hypocreomycetidae</taxon>
        <taxon>Hypocreales</taxon>
        <taxon>Ophiocordycipitaceae</taxon>
        <taxon>Drechmeria</taxon>
    </lineage>
</organism>
<dbReference type="AlphaFoldDB" id="A0A151GPM3"/>
<name>A0A151GPM3_DRECN</name>